<feature type="compositionally biased region" description="Low complexity" evidence="1">
    <location>
        <begin position="62"/>
        <end position="79"/>
    </location>
</feature>
<gene>
    <name evidence="2" type="ORF">LSCM4_03330</name>
</gene>
<feature type="compositionally biased region" description="Basic and acidic residues" evidence="1">
    <location>
        <begin position="52"/>
        <end position="61"/>
    </location>
</feature>
<dbReference type="KEGG" id="loi:92359275"/>
<feature type="compositionally biased region" description="Basic residues" evidence="1">
    <location>
        <begin position="365"/>
        <end position="381"/>
    </location>
</feature>
<feature type="region of interest" description="Disordered" evidence="1">
    <location>
        <begin position="1431"/>
        <end position="1456"/>
    </location>
</feature>
<dbReference type="EMBL" id="JAFHLR010000031">
    <property type="protein sequence ID" value="KAG5471776.1"/>
    <property type="molecule type" value="Genomic_DNA"/>
</dbReference>
<dbReference type="GeneID" id="92359275"/>
<feature type="compositionally biased region" description="Low complexity" evidence="1">
    <location>
        <begin position="684"/>
        <end position="698"/>
    </location>
</feature>
<protein>
    <submittedName>
        <fullName evidence="2">Uncharacterized protein</fullName>
    </submittedName>
</protein>
<dbReference type="Proteomes" id="UP000674143">
    <property type="component" value="Chromosome 31"/>
</dbReference>
<feature type="compositionally biased region" description="Basic and acidic residues" evidence="1">
    <location>
        <begin position="1431"/>
        <end position="1440"/>
    </location>
</feature>
<dbReference type="RefSeq" id="XP_067060893.1">
    <property type="nucleotide sequence ID" value="XM_067205341.1"/>
</dbReference>
<feature type="region of interest" description="Disordered" evidence="1">
    <location>
        <begin position="484"/>
        <end position="508"/>
    </location>
</feature>
<feature type="compositionally biased region" description="Basic and acidic residues" evidence="1">
    <location>
        <begin position="1073"/>
        <end position="1083"/>
    </location>
</feature>
<feature type="region of interest" description="Disordered" evidence="1">
    <location>
        <begin position="886"/>
        <end position="908"/>
    </location>
</feature>
<feature type="region of interest" description="Disordered" evidence="1">
    <location>
        <begin position="194"/>
        <end position="230"/>
    </location>
</feature>
<feature type="compositionally biased region" description="Polar residues" evidence="1">
    <location>
        <begin position="1634"/>
        <end position="1657"/>
    </location>
</feature>
<feature type="region of interest" description="Disordered" evidence="1">
    <location>
        <begin position="684"/>
        <end position="710"/>
    </location>
</feature>
<feature type="region of interest" description="Disordered" evidence="1">
    <location>
        <begin position="42"/>
        <end position="91"/>
    </location>
</feature>
<keyword evidence="3" id="KW-1185">Reference proteome</keyword>
<feature type="region of interest" description="Disordered" evidence="1">
    <location>
        <begin position="1931"/>
        <end position="1966"/>
    </location>
</feature>
<feature type="region of interest" description="Disordered" evidence="1">
    <location>
        <begin position="128"/>
        <end position="178"/>
    </location>
</feature>
<feature type="region of interest" description="Disordered" evidence="1">
    <location>
        <begin position="1149"/>
        <end position="1169"/>
    </location>
</feature>
<feature type="region of interest" description="Disordered" evidence="1">
    <location>
        <begin position="1634"/>
        <end position="1676"/>
    </location>
</feature>
<feature type="region of interest" description="Disordered" evidence="1">
    <location>
        <begin position="2076"/>
        <end position="2111"/>
    </location>
</feature>
<evidence type="ECO:0000313" key="2">
    <source>
        <dbReference type="EMBL" id="KAG5471776.1"/>
    </source>
</evidence>
<comment type="caution">
    <text evidence="2">The sequence shown here is derived from an EMBL/GenBank/DDBJ whole genome shotgun (WGS) entry which is preliminary data.</text>
</comment>
<sequence>MSAVDDEAQGANSVMSRAVTPFRHAKNLPEAISLTSTPRKIFSTDVSGADGADTRSCESRRSPMSPSRISSEVYTSSRRTGSRRHSSSSEAQAAATCGLGDESDLVSIARCKMDATAFLHAPIAKMKTRKTVDAPAVKRLPPPSASFKRPPRSFSSHAPRKAQPATARVPGTQADTATASSPFSFLKRFSEESAQPPSDLSLQTASPLLQVNKTPRSRQSPVTRPKSDMSSVARSNIHLSVLADLLDKKVFSEEDVLLELEAIRKRSLLTSAPFNNRLLPILAWYLLRDKFGDEAATRYVSLLTSPTDALRPAGAVSATFSIASFLPRVNEIRRMRREAKERNRKKPKHHYAIAAPSSPTDRAKMSHATHAHRQRRRRRRTAAFDALKDASDIPTTSAASPCSPQLSNMPRSLCLHNLSPQPYGRLRVYTREHAFFDRQQAKAEDRPVIDVVVDAADRQARAKNTFELIEEELSIFLGPEQGPSAAKGLAADSTSKKPVPVPPASARSHGALGEAMAHRRHGMQLREGEGCDVLEETLSMGTLSEVGRAREGEEELSLFYRECVEGSGQECMPSVSAFWQAITPCHPSAASYPHSRRCSTARHPQHRQADRDAGVMDVTAAVMPCVSNMLAAANCGANAQRSERASETINSPDLSTVAGDTTRAEISVEYSLGVADEHQLYNDDASAAPQGGAASQAPTNTTTRSALNGLHKPLGGAYAAGNDTDSASCPATSPSLRDWSAAQTASLCAPEPNQTLKRQHEQQAYSYLSSAENSLNHSVTATQYYSMLPNASAVTHKPGCSLRSCREARQVNGSAEFTIRPQTIKPEGSVEKSFGYGGLLEDRADTVETSETESVTSTESADSGSCAAVEYSAFISAETSAMVPPVTSGVQSSATKPNERHPRRAAAAARSMLEHSSHMANPAGQGTRRVRGTSPISISRIWDSGLHSGGGGGSKANTRGRTETESGLCGTPAYRMFDSRCPPPTTISGPTYAASASSGKSCFGSLLGTDVETSTVGGSDHQRGSLLQPFDSVTLREAAAYRGSARQVDYNVNADDSLPSRNAHRSFVIEHSSNQDRQYKHSLQDCASPPLTPGARRPRSALHDQLRTSRGAQASCTPLDVRASPLAHSPGVYDQRTDALTPHSAAARTPSFGRVEPSPTGRWTTSRGGYGSVMVGDGSLAPNTSCAAPPSGGYSIGGRSVSSLQSRGGYGSVMEGDGSLAPNTSCAAPPSGGYSIGGRSVSSLQSRGGYGSVMVGDGSLAPNTSCAAPPSGGYSIGGRSVSSLQSRGGYGSVMVGDGSLAPNTSCAAPPSGGYSIGGRSVSSLQSRDGYSFACGGSFSGSASFVSANMREKMVKISSKVPGSLVTALSGHSCGARLSCASEQCDRGVPESTVMSHRLPNAVSPRAEKVVEGDIASLVAQDAVFRAGDDVSRPLSEKVSDENQTGPAVAASEDTAVSTRTALRGSGVGSSEMLSSTMDPVELTAALQRLGERQTLCWEENSACTFGEVGCHCSTGKGHIPIIASTKQAPRQPRSAPVGGAEARAHGVGGIVVRSSPTENTLAAASPNAASPVPLLLGEKLLNDTVQHENHQLKSRYSCVGVCPRSNGPQAHVGARFRLHPSPAPVRVTANVSAQQVSANASNGSPPDTITGTPTKSTSQERCENGNQNHAGSVLDGDGFTSGVTILSEPRSSADLSVHKLPDASALRGDVRIQQLRERQCADSAVASHCRARYPMPAATSILHNSRGSSRINVSEKPKATERTEASAAAVPGVSYYGDLTVLGSATVADNAAMRSIPPFPLPPDATVVNPAADAIDEEPLRMPHNMTGVLLGGGNQSGRFSGMQAAQETAAVAHDPDATGAVEDSCEVPIRHANLTTLLAHSRLDSSHVIVNRASVLEAPVVAARPGLANAGRLRSVEVSRSEKMVLDDTAAGETHAGRSDALCENAPSAGSDRDGSGDSEGACNTRKYTPFAEGVAERRIAHGPPLHPSKCRRTILDIADVPYVDSPDVSMHTDMREALRKKKERDVFVMRWAQRGLLWQRQENEAQRYEEYQCRVAAGKGFSGGAAANEAKPILHGELVLHGPGQPNRRRPPEPMQPRAHGYPPPRRHH</sequence>
<feature type="region of interest" description="Disordered" evidence="1">
    <location>
        <begin position="358"/>
        <end position="381"/>
    </location>
</feature>
<evidence type="ECO:0000313" key="3">
    <source>
        <dbReference type="Proteomes" id="UP000674143"/>
    </source>
</evidence>
<accession>A0A836H6C7</accession>
<proteinExistence type="predicted"/>
<organism evidence="2 3">
    <name type="scientific">Leishmania orientalis</name>
    <dbReference type="NCBI Taxonomy" id="2249476"/>
    <lineage>
        <taxon>Eukaryota</taxon>
        <taxon>Discoba</taxon>
        <taxon>Euglenozoa</taxon>
        <taxon>Kinetoplastea</taxon>
        <taxon>Metakinetoplastina</taxon>
        <taxon>Trypanosomatida</taxon>
        <taxon>Trypanosomatidae</taxon>
        <taxon>Leishmaniinae</taxon>
        <taxon>Leishmania</taxon>
    </lineage>
</organism>
<reference evidence="2 3" key="1">
    <citation type="submission" date="2021-02" db="EMBL/GenBank/DDBJ databases">
        <title>Leishmania (Mundinia) orientalis Genome sequencing and assembly.</title>
        <authorList>
            <person name="Almutairi H."/>
            <person name="Gatherer D."/>
        </authorList>
    </citation>
    <scope>NUCLEOTIDE SEQUENCE [LARGE SCALE GENOMIC DNA]</scope>
    <source>
        <strain evidence="2">LSCM4</strain>
    </source>
</reference>
<feature type="region of interest" description="Disordered" evidence="1">
    <location>
        <begin position="941"/>
        <end position="971"/>
    </location>
</feature>
<feature type="region of interest" description="Disordered" evidence="1">
    <location>
        <begin position="1073"/>
        <end position="1115"/>
    </location>
</feature>
<evidence type="ECO:0000256" key="1">
    <source>
        <dbReference type="SAM" id="MobiDB-lite"/>
    </source>
</evidence>
<name>A0A836H6C7_9TRYP</name>